<feature type="compositionally biased region" description="Pro residues" evidence="2">
    <location>
        <begin position="94"/>
        <end position="104"/>
    </location>
</feature>
<evidence type="ECO:0000313" key="4">
    <source>
        <dbReference type="Proteomes" id="UP000799539"/>
    </source>
</evidence>
<dbReference type="AlphaFoldDB" id="A0A6A6F3V2"/>
<dbReference type="Proteomes" id="UP000799539">
    <property type="component" value="Unassembled WGS sequence"/>
</dbReference>
<keyword evidence="4" id="KW-1185">Reference proteome</keyword>
<dbReference type="OrthoDB" id="3649847at2759"/>
<organism evidence="3 4">
    <name type="scientific">Cercospora zeae-maydis SCOH1-5</name>
    <dbReference type="NCBI Taxonomy" id="717836"/>
    <lineage>
        <taxon>Eukaryota</taxon>
        <taxon>Fungi</taxon>
        <taxon>Dikarya</taxon>
        <taxon>Ascomycota</taxon>
        <taxon>Pezizomycotina</taxon>
        <taxon>Dothideomycetes</taxon>
        <taxon>Dothideomycetidae</taxon>
        <taxon>Mycosphaerellales</taxon>
        <taxon>Mycosphaerellaceae</taxon>
        <taxon>Cercospora</taxon>
    </lineage>
</organism>
<dbReference type="EMBL" id="ML992700">
    <property type="protein sequence ID" value="KAF2207839.1"/>
    <property type="molecule type" value="Genomic_DNA"/>
</dbReference>
<gene>
    <name evidence="3" type="ORF">CERZMDRAFT_102106</name>
</gene>
<proteinExistence type="predicted"/>
<protein>
    <submittedName>
        <fullName evidence="3">Uncharacterized protein</fullName>
    </submittedName>
</protein>
<feature type="region of interest" description="Disordered" evidence="2">
    <location>
        <begin position="265"/>
        <end position="297"/>
    </location>
</feature>
<evidence type="ECO:0000256" key="1">
    <source>
        <dbReference type="SAM" id="Coils"/>
    </source>
</evidence>
<name>A0A6A6F3V2_9PEZI</name>
<evidence type="ECO:0000256" key="2">
    <source>
        <dbReference type="SAM" id="MobiDB-lite"/>
    </source>
</evidence>
<feature type="compositionally biased region" description="Polar residues" evidence="2">
    <location>
        <begin position="450"/>
        <end position="459"/>
    </location>
</feature>
<evidence type="ECO:0000313" key="3">
    <source>
        <dbReference type="EMBL" id="KAF2207839.1"/>
    </source>
</evidence>
<reference evidence="3" key="1">
    <citation type="journal article" date="2020" name="Stud. Mycol.">
        <title>101 Dothideomycetes genomes: a test case for predicting lifestyles and emergence of pathogens.</title>
        <authorList>
            <person name="Haridas S."/>
            <person name="Albert R."/>
            <person name="Binder M."/>
            <person name="Bloem J."/>
            <person name="Labutti K."/>
            <person name="Salamov A."/>
            <person name="Andreopoulos B."/>
            <person name="Baker S."/>
            <person name="Barry K."/>
            <person name="Bills G."/>
            <person name="Bluhm B."/>
            <person name="Cannon C."/>
            <person name="Castanera R."/>
            <person name="Culley D."/>
            <person name="Daum C."/>
            <person name="Ezra D."/>
            <person name="Gonzalez J."/>
            <person name="Henrissat B."/>
            <person name="Kuo A."/>
            <person name="Liang C."/>
            <person name="Lipzen A."/>
            <person name="Lutzoni F."/>
            <person name="Magnuson J."/>
            <person name="Mondo S."/>
            <person name="Nolan M."/>
            <person name="Ohm R."/>
            <person name="Pangilinan J."/>
            <person name="Park H.-J."/>
            <person name="Ramirez L."/>
            <person name="Alfaro M."/>
            <person name="Sun H."/>
            <person name="Tritt A."/>
            <person name="Yoshinaga Y."/>
            <person name="Zwiers L.-H."/>
            <person name="Turgeon B."/>
            <person name="Goodwin S."/>
            <person name="Spatafora J."/>
            <person name="Crous P."/>
            <person name="Grigoriev I."/>
        </authorList>
    </citation>
    <scope>NUCLEOTIDE SEQUENCE</scope>
    <source>
        <strain evidence="3">SCOH1-5</strain>
    </source>
</reference>
<keyword evidence="1" id="KW-0175">Coiled coil</keyword>
<accession>A0A6A6F3V2</accession>
<sequence>MEGPSGASLAASKAPIKAQRLTMADLEQLHDKFGFIRFSGYLSAPKAQCSDAKTYYAGWCAFDNIASDETVTEGVTPAPLPFPGTGEQSATLPPASPGVTPPGEGPLAFPDHEEEPLATMGAGNATEATGAGCNNRRTNSRARLVEEPHHSHLGTCAGMTMEELFRPHNGKVEAMINEKYQTEKDTEELLIQEKVFNKRIENALKHKFGPDKHKQARASLKNAQNDAQHLQKYIAMLIADESNECNPSSACIMSCCVNARDRAQKKSQSSTITSSPTASYYATPDDDGSFPELPLPEESNASVTIDGYVEASSDAATRCAKRSYATFAADFSRDSFGEGGSKRYETSTNDAMRGSAQALSAQLLGVNHPPNYGNYEPRPDLALDPQFRGHGVQSWATGTESTFSNHASADNVSNSDLWAVTTPHSGEINDAGGKGNDTTGAVAPYHRNSPGRNIFQSFDQGCGEVNAQPGSHTPEYAGPQDEDPSQVSRGPASTGYQGRTKSQITISTRDLSNFDGVEIDWDDSVLAM</sequence>
<feature type="compositionally biased region" description="Low complexity" evidence="2">
    <location>
        <begin position="266"/>
        <end position="283"/>
    </location>
</feature>
<feature type="region of interest" description="Disordered" evidence="2">
    <location>
        <begin position="421"/>
        <end position="501"/>
    </location>
</feature>
<feature type="coiled-coil region" evidence="1">
    <location>
        <begin position="213"/>
        <end position="240"/>
    </location>
</feature>
<feature type="region of interest" description="Disordered" evidence="2">
    <location>
        <begin position="82"/>
        <end position="105"/>
    </location>
</feature>